<keyword evidence="11" id="KW-0044">Antibiotic</keyword>
<dbReference type="GO" id="GO:0050830">
    <property type="term" value="P:defense response to Gram-positive bacterium"/>
    <property type="evidence" value="ECO:0007669"/>
    <property type="project" value="TreeGrafter"/>
</dbReference>
<evidence type="ECO:0000256" key="4">
    <source>
        <dbReference type="ARBA" id="ARBA00005600"/>
    </source>
</evidence>
<accession>A0A4X2LX18</accession>
<dbReference type="InterPro" id="IPR023411">
    <property type="entry name" value="RNaseA_AS"/>
</dbReference>
<comment type="similarity">
    <text evidence="4 16">Belongs to the pancreatic ribonuclease family.</text>
</comment>
<feature type="domain" description="Ribonuclease A-domain" evidence="17">
    <location>
        <begin position="30"/>
        <end position="165"/>
    </location>
</feature>
<evidence type="ECO:0000256" key="5">
    <source>
        <dbReference type="ARBA" id="ARBA00022525"/>
    </source>
</evidence>
<evidence type="ECO:0000259" key="17">
    <source>
        <dbReference type="SMART" id="SM00092"/>
    </source>
</evidence>
<dbReference type="Gene3D" id="3.10.130.10">
    <property type="entry name" value="Ribonuclease A-like domain"/>
    <property type="match status" value="1"/>
</dbReference>
<sequence length="165" mass="18889">MNLNLLIFTFCPFLFILLTMFLVTEGIPPGFTEAQWFNEQHVQYPKTIVSNDNIYCNNEMRRVNNHIHRCKSFNTFLNYMLPDVISVCLKPNITCRNPKMQNCHNSTTAVPLTNCELTNLRAGGYPNCRYRGTSKQAYFVVACDPPVPADHSRSKLLPVHLDSTT</sequence>
<keyword evidence="5" id="KW-0964">Secreted</keyword>
<evidence type="ECO:0000256" key="10">
    <source>
        <dbReference type="ARBA" id="ARBA00022801"/>
    </source>
</evidence>
<feature type="signal peptide" evidence="16">
    <location>
        <begin position="1"/>
        <end position="26"/>
    </location>
</feature>
<reference evidence="18" key="3">
    <citation type="submission" date="2025-09" db="UniProtKB">
        <authorList>
            <consortium name="Ensembl"/>
        </authorList>
    </citation>
    <scope>IDENTIFICATION</scope>
</reference>
<dbReference type="Ensembl" id="ENSVURT00010029654.1">
    <property type="protein sequence ID" value="ENSVURP00010026040.1"/>
    <property type="gene ID" value="ENSVURG00010019957.1"/>
</dbReference>
<feature type="chain" id="PRO_5021509892" description="Ribonuclease A-domain domain-containing protein" evidence="16">
    <location>
        <begin position="27"/>
        <end position="165"/>
    </location>
</feature>
<dbReference type="FunFam" id="3.10.130.10:FF:000001">
    <property type="entry name" value="Ribonuclease pancreatic"/>
    <property type="match status" value="1"/>
</dbReference>
<dbReference type="CDD" id="cd06265">
    <property type="entry name" value="RNase_A_canonical"/>
    <property type="match status" value="1"/>
</dbReference>
<evidence type="ECO:0000256" key="3">
    <source>
        <dbReference type="ARBA" id="ARBA00004613"/>
    </source>
</evidence>
<evidence type="ECO:0000313" key="18">
    <source>
        <dbReference type="Ensembl" id="ENSVURP00010026040.1"/>
    </source>
</evidence>
<name>A0A4X2LX18_VOMUR</name>
<evidence type="ECO:0000256" key="6">
    <source>
        <dbReference type="ARBA" id="ARBA00022529"/>
    </source>
</evidence>
<reference evidence="19" key="1">
    <citation type="submission" date="2018-12" db="EMBL/GenBank/DDBJ databases">
        <authorList>
            <person name="Yazar S."/>
        </authorList>
    </citation>
    <scope>NUCLEOTIDE SEQUENCE [LARGE SCALE GENOMIC DNA]</scope>
</reference>
<dbReference type="PROSITE" id="PS00127">
    <property type="entry name" value="RNASE_PANCREATIC"/>
    <property type="match status" value="1"/>
</dbReference>
<dbReference type="AlphaFoldDB" id="A0A4X2LX18"/>
<dbReference type="SMART" id="SM00092">
    <property type="entry name" value="RNAse_Pc"/>
    <property type="match status" value="1"/>
</dbReference>
<evidence type="ECO:0000256" key="8">
    <source>
        <dbReference type="ARBA" id="ARBA00022729"/>
    </source>
</evidence>
<evidence type="ECO:0000256" key="15">
    <source>
        <dbReference type="ARBA" id="ARBA00038824"/>
    </source>
</evidence>
<dbReference type="InterPro" id="IPR036816">
    <property type="entry name" value="RNaseA-like_dom_sf"/>
</dbReference>
<keyword evidence="13" id="KW-0325">Glycoprotein</keyword>
<evidence type="ECO:0000256" key="14">
    <source>
        <dbReference type="ARBA" id="ARBA00023228"/>
    </source>
</evidence>
<keyword evidence="8 16" id="KW-0732">Signal</keyword>
<dbReference type="GO" id="GO:0004540">
    <property type="term" value="F:RNA nuclease activity"/>
    <property type="evidence" value="ECO:0007669"/>
    <property type="project" value="TreeGrafter"/>
</dbReference>
<dbReference type="Proteomes" id="UP000314987">
    <property type="component" value="Unassembled WGS sequence"/>
</dbReference>
<evidence type="ECO:0000256" key="2">
    <source>
        <dbReference type="ARBA" id="ARBA00004463"/>
    </source>
</evidence>
<dbReference type="InterPro" id="IPR001427">
    <property type="entry name" value="RNaseA"/>
</dbReference>
<keyword evidence="12" id="KW-1015">Disulfide bond</keyword>
<evidence type="ECO:0000256" key="1">
    <source>
        <dbReference type="ARBA" id="ARBA00004371"/>
    </source>
</evidence>
<keyword evidence="9 16" id="KW-0255">Endonuclease</keyword>
<keyword evidence="10 16" id="KW-0378">Hydrolase</keyword>
<evidence type="ECO:0000256" key="12">
    <source>
        <dbReference type="ARBA" id="ARBA00023157"/>
    </source>
</evidence>
<evidence type="ECO:0000256" key="16">
    <source>
        <dbReference type="RuleBase" id="RU000651"/>
    </source>
</evidence>
<dbReference type="PANTHER" id="PTHR11437:SF4">
    <property type="entry name" value="RIBONUCLEASE K6"/>
    <property type="match status" value="1"/>
</dbReference>
<dbReference type="GO" id="GO:0016787">
    <property type="term" value="F:hydrolase activity"/>
    <property type="evidence" value="ECO:0007669"/>
    <property type="project" value="UniProtKB-KW"/>
</dbReference>
<evidence type="ECO:0000256" key="11">
    <source>
        <dbReference type="ARBA" id="ARBA00023022"/>
    </source>
</evidence>
<protein>
    <recommendedName>
        <fullName evidence="17">Ribonuclease A-domain domain-containing protein</fullName>
    </recommendedName>
</protein>
<comment type="subunit">
    <text evidence="15">Interacts (via N-terminus) with bacterial lipopolysaccharide (LPS).</text>
</comment>
<dbReference type="OMA" id="PRCTIAM"/>
<keyword evidence="19" id="KW-1185">Reference proteome</keyword>
<keyword evidence="14" id="KW-0458">Lysosome</keyword>
<dbReference type="PRINTS" id="PR00794">
    <property type="entry name" value="RIBONUCLEASE"/>
</dbReference>
<evidence type="ECO:0000313" key="19">
    <source>
        <dbReference type="Proteomes" id="UP000314987"/>
    </source>
</evidence>
<keyword evidence="6" id="KW-0929">Antimicrobial</keyword>
<dbReference type="InterPro" id="IPR023412">
    <property type="entry name" value="RNaseA_domain"/>
</dbReference>
<evidence type="ECO:0000256" key="7">
    <source>
        <dbReference type="ARBA" id="ARBA00022722"/>
    </source>
</evidence>
<comment type="subcellular location">
    <subcellularLocation>
        <location evidence="2">Cytoplasmic granule</location>
    </subcellularLocation>
    <subcellularLocation>
        <location evidence="1">Lysosome</location>
    </subcellularLocation>
    <subcellularLocation>
        <location evidence="3">Secreted</location>
    </subcellularLocation>
</comment>
<keyword evidence="7 16" id="KW-0540">Nuclease</keyword>
<dbReference type="GO" id="GO:0005576">
    <property type="term" value="C:extracellular region"/>
    <property type="evidence" value="ECO:0007669"/>
    <property type="project" value="UniProtKB-SubCell"/>
</dbReference>
<dbReference type="GeneTree" id="ENSGT00940000163695"/>
<proteinExistence type="inferred from homology"/>
<reference evidence="18" key="2">
    <citation type="submission" date="2025-08" db="UniProtKB">
        <authorList>
            <consortium name="Ensembl"/>
        </authorList>
    </citation>
    <scope>IDENTIFICATION</scope>
</reference>
<dbReference type="GO" id="GO:0004519">
    <property type="term" value="F:endonuclease activity"/>
    <property type="evidence" value="ECO:0007669"/>
    <property type="project" value="UniProtKB-KW"/>
</dbReference>
<dbReference type="GO" id="GO:0003676">
    <property type="term" value="F:nucleic acid binding"/>
    <property type="evidence" value="ECO:0007669"/>
    <property type="project" value="InterPro"/>
</dbReference>
<organism evidence="18 19">
    <name type="scientific">Vombatus ursinus</name>
    <name type="common">Common wombat</name>
    <dbReference type="NCBI Taxonomy" id="29139"/>
    <lineage>
        <taxon>Eukaryota</taxon>
        <taxon>Metazoa</taxon>
        <taxon>Chordata</taxon>
        <taxon>Craniata</taxon>
        <taxon>Vertebrata</taxon>
        <taxon>Euteleostomi</taxon>
        <taxon>Mammalia</taxon>
        <taxon>Metatheria</taxon>
        <taxon>Diprotodontia</taxon>
        <taxon>Vombatidae</taxon>
        <taxon>Vombatus</taxon>
    </lineage>
</organism>
<dbReference type="SUPFAM" id="SSF54076">
    <property type="entry name" value="RNase A-like"/>
    <property type="match status" value="1"/>
</dbReference>
<evidence type="ECO:0000256" key="9">
    <source>
        <dbReference type="ARBA" id="ARBA00022759"/>
    </source>
</evidence>
<dbReference type="PANTHER" id="PTHR11437">
    <property type="entry name" value="RIBONUCLEASE"/>
    <property type="match status" value="1"/>
</dbReference>
<evidence type="ECO:0000256" key="13">
    <source>
        <dbReference type="ARBA" id="ARBA00023180"/>
    </source>
</evidence>
<dbReference type="GO" id="GO:0005764">
    <property type="term" value="C:lysosome"/>
    <property type="evidence" value="ECO:0007669"/>
    <property type="project" value="UniProtKB-SubCell"/>
</dbReference>
<dbReference type="Pfam" id="PF00074">
    <property type="entry name" value="RnaseA"/>
    <property type="match status" value="1"/>
</dbReference>